<keyword evidence="3 5" id="KW-0460">Magnesium</keyword>
<dbReference type="InterPro" id="IPR015813">
    <property type="entry name" value="Pyrv/PenolPyrv_kinase-like_dom"/>
</dbReference>
<dbReference type="InterPro" id="IPR011206">
    <property type="entry name" value="Citrate_lyase_beta/mcl1/mcl2"/>
</dbReference>
<evidence type="ECO:0000259" key="6">
    <source>
        <dbReference type="Pfam" id="PF03328"/>
    </source>
</evidence>
<name>A0A1G8K4N3_9CLOT</name>
<dbReference type="GO" id="GO:0016829">
    <property type="term" value="F:lyase activity"/>
    <property type="evidence" value="ECO:0007669"/>
    <property type="project" value="UniProtKB-KW"/>
</dbReference>
<protein>
    <submittedName>
        <fullName evidence="7">Citrate lyase subunit beta / citryl-CoA lyase</fullName>
    </submittedName>
</protein>
<evidence type="ECO:0000256" key="3">
    <source>
        <dbReference type="ARBA" id="ARBA00022842"/>
    </source>
</evidence>
<dbReference type="InterPro" id="IPR040442">
    <property type="entry name" value="Pyrv_kinase-like_dom_sf"/>
</dbReference>
<gene>
    <name evidence="7" type="ORF">SAMN05421804_102201</name>
</gene>
<reference evidence="7 8" key="1">
    <citation type="submission" date="2016-10" db="EMBL/GenBank/DDBJ databases">
        <authorList>
            <person name="de Groot N.N."/>
        </authorList>
    </citation>
    <scope>NUCLEOTIDE SEQUENCE [LARGE SCALE GENOMIC DNA]</scope>
    <source>
        <strain evidence="7 8">CGMCC 1.5058</strain>
    </source>
</reference>
<dbReference type="PIRSF" id="PIRSF015582">
    <property type="entry name" value="Cit_lyase_B"/>
    <property type="match status" value="1"/>
</dbReference>
<dbReference type="AlphaFoldDB" id="A0A1G8K4N3"/>
<sequence length="288" mass="32103">MARRSLLFMPGNNPGMLTTSDILGADTLVFDLEDAVSLQEKDAARTLVREAMSFLTFTDSEVTVRINPTDSPYWKEDLSVMVPARPQGIVIPKATEASVKLVEEEVERLEKLHQIDKKLFFILIVESALGLFDLKSTLQASRRIEGLILGGEDFTSDMGIKRTADSHELLFARYQIATAAKAYGMDAIDTPYTDIDDMEGLKEDTRFSKSIGFTGRLAINPRQVEPIHEVFSPTALEIEEAQNILLEAEEAEKKGLGVFSYKGKMVDLPVIKRAEKTMASARKWGLVR</sequence>
<comment type="cofactor">
    <cofactor evidence="1">
        <name>Mg(2+)</name>
        <dbReference type="ChEBI" id="CHEBI:18420"/>
    </cofactor>
</comment>
<feature type="binding site" evidence="4">
    <location>
        <position position="65"/>
    </location>
    <ligand>
        <name>substrate</name>
    </ligand>
</feature>
<dbReference type="PANTHER" id="PTHR32308:SF0">
    <property type="entry name" value="HPCH_HPAI ALDOLASE_CITRATE LYASE DOMAIN-CONTAINING PROTEIN"/>
    <property type="match status" value="1"/>
</dbReference>
<organism evidence="7 8">
    <name type="scientific">Proteiniclasticum ruminis</name>
    <dbReference type="NCBI Taxonomy" id="398199"/>
    <lineage>
        <taxon>Bacteria</taxon>
        <taxon>Bacillati</taxon>
        <taxon>Bacillota</taxon>
        <taxon>Clostridia</taxon>
        <taxon>Eubacteriales</taxon>
        <taxon>Clostridiaceae</taxon>
        <taxon>Proteiniclasticum</taxon>
    </lineage>
</organism>
<dbReference type="Pfam" id="PF03328">
    <property type="entry name" value="HpcH_HpaI"/>
    <property type="match status" value="1"/>
</dbReference>
<dbReference type="GO" id="GO:0006107">
    <property type="term" value="P:oxaloacetate metabolic process"/>
    <property type="evidence" value="ECO:0007669"/>
    <property type="project" value="TreeGrafter"/>
</dbReference>
<keyword evidence="7" id="KW-0456">Lyase</keyword>
<dbReference type="Proteomes" id="UP000183255">
    <property type="component" value="Unassembled WGS sequence"/>
</dbReference>
<feature type="binding site" evidence="4">
    <location>
        <position position="126"/>
    </location>
    <ligand>
        <name>substrate</name>
    </ligand>
</feature>
<dbReference type="Gene3D" id="3.20.20.60">
    <property type="entry name" value="Phosphoenolpyruvate-binding domains"/>
    <property type="match status" value="1"/>
</dbReference>
<dbReference type="PANTHER" id="PTHR32308">
    <property type="entry name" value="LYASE BETA SUBUNIT, PUTATIVE (AFU_ORTHOLOGUE AFUA_4G13030)-RELATED"/>
    <property type="match status" value="1"/>
</dbReference>
<dbReference type="InterPro" id="IPR005000">
    <property type="entry name" value="Aldolase/citrate-lyase_domain"/>
</dbReference>
<feature type="domain" description="HpcH/HpaI aldolase/citrate lyase" evidence="6">
    <location>
        <begin position="4"/>
        <end position="221"/>
    </location>
</feature>
<dbReference type="SUPFAM" id="SSF51621">
    <property type="entry name" value="Phosphoenolpyruvate/pyruvate domain"/>
    <property type="match status" value="1"/>
</dbReference>
<keyword evidence="2 5" id="KW-0479">Metal-binding</keyword>
<accession>A0A1G8K4N3</accession>
<evidence type="ECO:0000313" key="8">
    <source>
        <dbReference type="Proteomes" id="UP000183255"/>
    </source>
</evidence>
<feature type="binding site" evidence="5">
    <location>
        <position position="153"/>
    </location>
    <ligand>
        <name>Mg(2+)</name>
        <dbReference type="ChEBI" id="CHEBI:18420"/>
    </ligand>
</feature>
<dbReference type="GO" id="GO:0000287">
    <property type="term" value="F:magnesium ion binding"/>
    <property type="evidence" value="ECO:0007669"/>
    <property type="project" value="TreeGrafter"/>
</dbReference>
<proteinExistence type="predicted"/>
<feature type="binding site" evidence="5">
    <location>
        <position position="126"/>
    </location>
    <ligand>
        <name>Mg(2+)</name>
        <dbReference type="ChEBI" id="CHEBI:18420"/>
    </ligand>
</feature>
<evidence type="ECO:0000256" key="4">
    <source>
        <dbReference type="PIRSR" id="PIRSR015582-1"/>
    </source>
</evidence>
<dbReference type="RefSeq" id="WP_031577751.1">
    <property type="nucleotide sequence ID" value="NZ_FNDZ01000002.1"/>
</dbReference>
<evidence type="ECO:0000256" key="2">
    <source>
        <dbReference type="ARBA" id="ARBA00022723"/>
    </source>
</evidence>
<evidence type="ECO:0000256" key="1">
    <source>
        <dbReference type="ARBA" id="ARBA00001946"/>
    </source>
</evidence>
<evidence type="ECO:0000256" key="5">
    <source>
        <dbReference type="PIRSR" id="PIRSR015582-2"/>
    </source>
</evidence>
<evidence type="ECO:0000313" key="7">
    <source>
        <dbReference type="EMBL" id="SDI38384.1"/>
    </source>
</evidence>
<dbReference type="EMBL" id="FNDZ01000002">
    <property type="protein sequence ID" value="SDI38384.1"/>
    <property type="molecule type" value="Genomic_DNA"/>
</dbReference>